<reference evidence="1 2" key="1">
    <citation type="submission" date="2018-06" db="EMBL/GenBank/DDBJ databases">
        <authorList>
            <consortium name="Pathogen Informatics"/>
            <person name="Doyle S."/>
        </authorList>
    </citation>
    <scope>NUCLEOTIDE SEQUENCE [LARGE SCALE GENOMIC DNA]</scope>
    <source>
        <strain evidence="1 2">NCTC9149</strain>
    </source>
</reference>
<accession>A0A7H4PC95</accession>
<name>A0A7H4PC95_9ENTR</name>
<evidence type="ECO:0000313" key="2">
    <source>
        <dbReference type="Proteomes" id="UP000254571"/>
    </source>
</evidence>
<dbReference type="EMBL" id="UGMX01000002">
    <property type="protein sequence ID" value="STW10060.1"/>
    <property type="molecule type" value="Genomic_DNA"/>
</dbReference>
<comment type="caution">
    <text evidence="1">The sequence shown here is derived from an EMBL/GenBank/DDBJ whole genome shotgun (WGS) entry which is preliminary data.</text>
</comment>
<organism evidence="1 2">
    <name type="scientific">Klebsiella grimontii</name>
    <dbReference type="NCBI Taxonomy" id="2058152"/>
    <lineage>
        <taxon>Bacteria</taxon>
        <taxon>Pseudomonadati</taxon>
        <taxon>Pseudomonadota</taxon>
        <taxon>Gammaproteobacteria</taxon>
        <taxon>Enterobacterales</taxon>
        <taxon>Enterobacteriaceae</taxon>
        <taxon>Klebsiella/Raoultella group</taxon>
        <taxon>Klebsiella</taxon>
    </lineage>
</organism>
<dbReference type="AlphaFoldDB" id="A0A7H4PC95"/>
<sequence length="48" mass="5225">MLTKIDALHRQRYQLAAGGANGLHHDVGGSEFTGAGEKMGLKRFIRNT</sequence>
<gene>
    <name evidence="1" type="ORF">NCTC9149_06575</name>
</gene>
<dbReference type="Proteomes" id="UP000254571">
    <property type="component" value="Unassembled WGS sequence"/>
</dbReference>
<evidence type="ECO:0000313" key="1">
    <source>
        <dbReference type="EMBL" id="STW10060.1"/>
    </source>
</evidence>
<protein>
    <submittedName>
        <fullName evidence="1">Uncharacterized protein</fullName>
    </submittedName>
</protein>
<proteinExistence type="predicted"/>